<reference evidence="3 4" key="1">
    <citation type="journal article" date="2024" name="Environ. Microbiol.">
        <title>Novel evolutionary insights on the interactions of the Holosporales (Alphaproteobacteria) with eukaryotic hosts from comparative genomics.</title>
        <authorList>
            <person name="Giovannini M."/>
            <person name="Petroni G."/>
            <person name="Castelli M."/>
        </authorList>
    </citation>
    <scope>NUCLEOTIDE SEQUENCE [LARGE SCALE GENOMIC DNA]</scope>
    <source>
        <strain evidence="3 4">US_Bl 15I1</strain>
    </source>
</reference>
<comment type="similarity">
    <text evidence="1">Belongs to the YggT family.</text>
</comment>
<dbReference type="EMBL" id="CP133270">
    <property type="protein sequence ID" value="WVX66403.1"/>
    <property type="molecule type" value="Genomic_DNA"/>
</dbReference>
<dbReference type="RefSeq" id="WP_331255276.1">
    <property type="nucleotide sequence ID" value="NZ_CP133270.1"/>
</dbReference>
<keyword evidence="4" id="KW-1185">Reference proteome</keyword>
<feature type="transmembrane region" description="Helical" evidence="2">
    <location>
        <begin position="78"/>
        <end position="100"/>
    </location>
</feature>
<accession>A0ABZ2C3Z7</accession>
<evidence type="ECO:0000313" key="4">
    <source>
        <dbReference type="Proteomes" id="UP001330434"/>
    </source>
</evidence>
<dbReference type="Pfam" id="PF02325">
    <property type="entry name" value="CCB3_YggT"/>
    <property type="match status" value="1"/>
</dbReference>
<gene>
    <name evidence="3" type="ORF">Bealeia1_00580</name>
</gene>
<dbReference type="PANTHER" id="PTHR33219:SF14">
    <property type="entry name" value="PROTEIN COFACTOR ASSEMBLY OF COMPLEX C SUBUNIT B CCB3, CHLOROPLASTIC-RELATED"/>
    <property type="match status" value="1"/>
</dbReference>
<organism evidence="3 4">
    <name type="scientific">Candidatus Bealeia paramacronuclearis</name>
    <dbReference type="NCBI Taxonomy" id="1921001"/>
    <lineage>
        <taxon>Bacteria</taxon>
        <taxon>Pseudomonadati</taxon>
        <taxon>Pseudomonadota</taxon>
        <taxon>Alphaproteobacteria</taxon>
        <taxon>Holosporales</taxon>
        <taxon>Holosporaceae</taxon>
        <taxon>Candidatus Bealeia</taxon>
    </lineage>
</organism>
<evidence type="ECO:0000256" key="1">
    <source>
        <dbReference type="ARBA" id="ARBA00010894"/>
    </source>
</evidence>
<dbReference type="InterPro" id="IPR003425">
    <property type="entry name" value="CCB3/YggT"/>
</dbReference>
<dbReference type="PANTHER" id="PTHR33219">
    <property type="entry name" value="YLMG HOMOLOG PROTEIN 2, CHLOROPLASTIC"/>
    <property type="match status" value="1"/>
</dbReference>
<protein>
    <submittedName>
        <fullName evidence="3">YGGT family protein</fullName>
    </submittedName>
</protein>
<feature type="transmembrane region" description="Helical" evidence="2">
    <location>
        <begin position="18"/>
        <end position="38"/>
    </location>
</feature>
<proteinExistence type="inferred from homology"/>
<name>A0ABZ2C3Z7_9PROT</name>
<evidence type="ECO:0000313" key="3">
    <source>
        <dbReference type="EMBL" id="WVX66403.1"/>
    </source>
</evidence>
<sequence>MDIILIPLLTILDKIIELYVLLIFVSVIMSWLMAFNVINRSNQFVLMVSEFLYRVTEPALRPLRKIIPNLGGIDLSPVALIFILYFLQMVIGMVIMRLIVAVPAQLIH</sequence>
<keyword evidence="2" id="KW-0812">Transmembrane</keyword>
<keyword evidence="2" id="KW-0472">Membrane</keyword>
<evidence type="ECO:0000256" key="2">
    <source>
        <dbReference type="SAM" id="Phobius"/>
    </source>
</evidence>
<keyword evidence="2" id="KW-1133">Transmembrane helix</keyword>
<dbReference type="Proteomes" id="UP001330434">
    <property type="component" value="Chromosome"/>
</dbReference>